<dbReference type="Proteomes" id="UP000835052">
    <property type="component" value="Unassembled WGS sequence"/>
</dbReference>
<evidence type="ECO:0000313" key="3">
    <source>
        <dbReference type="Proteomes" id="UP000835052"/>
    </source>
</evidence>
<organism evidence="2 3">
    <name type="scientific">Caenorhabditis auriculariae</name>
    <dbReference type="NCBI Taxonomy" id="2777116"/>
    <lineage>
        <taxon>Eukaryota</taxon>
        <taxon>Metazoa</taxon>
        <taxon>Ecdysozoa</taxon>
        <taxon>Nematoda</taxon>
        <taxon>Chromadorea</taxon>
        <taxon>Rhabditida</taxon>
        <taxon>Rhabditina</taxon>
        <taxon>Rhabditomorpha</taxon>
        <taxon>Rhabditoidea</taxon>
        <taxon>Rhabditidae</taxon>
        <taxon>Peloderinae</taxon>
        <taxon>Caenorhabditis</taxon>
    </lineage>
</organism>
<sequence>MTATFSLKNINSLLKGFIEITDGRCVYIAENGDTLFKLRMDLQLSREVLEAENEGKVNFNHLVRGVRINLPGIPHLLSQEHLDSHITYGADEGDSLWKIATSHKLSQRWVRRCNPTVDFDYLMAQQLLCLGPRPVNIQDDVPTIAMEQ</sequence>
<feature type="domain" description="LysM" evidence="1">
    <location>
        <begin position="26"/>
        <end position="71"/>
    </location>
</feature>
<evidence type="ECO:0000313" key="2">
    <source>
        <dbReference type="EMBL" id="CAD6194139.1"/>
    </source>
</evidence>
<proteinExistence type="predicted"/>
<dbReference type="CDD" id="cd00118">
    <property type="entry name" value="LysM"/>
    <property type="match status" value="1"/>
</dbReference>
<feature type="domain" description="LysM" evidence="1">
    <location>
        <begin position="87"/>
        <end position="131"/>
    </location>
</feature>
<dbReference type="InterPro" id="IPR036779">
    <property type="entry name" value="LysM_dom_sf"/>
</dbReference>
<dbReference type="Pfam" id="PF01476">
    <property type="entry name" value="LysM"/>
    <property type="match status" value="1"/>
</dbReference>
<name>A0A8S1HE96_9PELO</name>
<gene>
    <name evidence="2" type="ORF">CAUJ_LOCUS10058</name>
</gene>
<keyword evidence="3" id="KW-1185">Reference proteome</keyword>
<dbReference type="AlphaFoldDB" id="A0A8S1HE96"/>
<dbReference type="SMART" id="SM00257">
    <property type="entry name" value="LysM"/>
    <property type="match status" value="2"/>
</dbReference>
<evidence type="ECO:0000259" key="1">
    <source>
        <dbReference type="SMART" id="SM00257"/>
    </source>
</evidence>
<accession>A0A8S1HE96</accession>
<protein>
    <recommendedName>
        <fullName evidence="1">LysM domain-containing protein</fullName>
    </recommendedName>
</protein>
<dbReference type="InterPro" id="IPR018392">
    <property type="entry name" value="LysM"/>
</dbReference>
<comment type="caution">
    <text evidence="2">The sequence shown here is derived from an EMBL/GenBank/DDBJ whole genome shotgun (WGS) entry which is preliminary data.</text>
</comment>
<reference evidence="2" key="1">
    <citation type="submission" date="2020-10" db="EMBL/GenBank/DDBJ databases">
        <authorList>
            <person name="Kikuchi T."/>
        </authorList>
    </citation>
    <scope>NUCLEOTIDE SEQUENCE</scope>
    <source>
        <strain evidence="2">NKZ352</strain>
    </source>
</reference>
<dbReference type="SUPFAM" id="SSF54106">
    <property type="entry name" value="LysM domain"/>
    <property type="match status" value="1"/>
</dbReference>
<dbReference type="EMBL" id="CAJGYM010000041">
    <property type="protein sequence ID" value="CAD6194139.1"/>
    <property type="molecule type" value="Genomic_DNA"/>
</dbReference>